<proteinExistence type="inferred from homology"/>
<name>D3PZ57_STANL</name>
<dbReference type="UniPathway" id="UPA00079"/>
<dbReference type="InterPro" id="IPR000845">
    <property type="entry name" value="Nucleoside_phosphorylase_d"/>
</dbReference>
<dbReference type="InterPro" id="IPR035994">
    <property type="entry name" value="Nucleoside_phosphorylase_sf"/>
</dbReference>
<dbReference type="KEGG" id="sna:Snas_5857"/>
<dbReference type="RefSeq" id="WP_013021057.1">
    <property type="nucleotide sequence ID" value="NC_013947.1"/>
</dbReference>
<dbReference type="GO" id="GO:0005829">
    <property type="term" value="C:cytosol"/>
    <property type="evidence" value="ECO:0007669"/>
    <property type="project" value="TreeGrafter"/>
</dbReference>
<comment type="function">
    <text evidence="1">Catalyzes the hydrolysis of futalosine (FL) to dehypoxanthine futalosine (DHFL) and hypoxanthine, a step in the biosynthesis of menaquinone (MK, vitamin K2).</text>
</comment>
<gene>
    <name evidence="1" type="primary">mqnB</name>
    <name evidence="4" type="ordered locus">Snas_5857</name>
</gene>
<dbReference type="Proteomes" id="UP000000844">
    <property type="component" value="Chromosome"/>
</dbReference>
<dbReference type="SUPFAM" id="SSF53167">
    <property type="entry name" value="Purine and uridine phosphorylases"/>
    <property type="match status" value="1"/>
</dbReference>
<keyword evidence="5" id="KW-1185">Reference proteome</keyword>
<reference evidence="4 5" key="1">
    <citation type="journal article" date="2009" name="Stand. Genomic Sci.">
        <title>Complete genome sequence of Stackebrandtia nassauensis type strain (LLR-40K-21).</title>
        <authorList>
            <person name="Munk C."/>
            <person name="Lapidus A."/>
            <person name="Copeland A."/>
            <person name="Jando M."/>
            <person name="Mayilraj S."/>
            <person name="Glavina Del Rio T."/>
            <person name="Nolan M."/>
            <person name="Chen F."/>
            <person name="Lucas S."/>
            <person name="Tice H."/>
            <person name="Cheng J.F."/>
            <person name="Han C."/>
            <person name="Detter J.C."/>
            <person name="Bruce D."/>
            <person name="Goodwin L."/>
            <person name="Chain P."/>
            <person name="Pitluck S."/>
            <person name="Goker M."/>
            <person name="Ovchinikova G."/>
            <person name="Pati A."/>
            <person name="Ivanova N."/>
            <person name="Mavromatis K."/>
            <person name="Chen A."/>
            <person name="Palaniappan K."/>
            <person name="Land M."/>
            <person name="Hauser L."/>
            <person name="Chang Y.J."/>
            <person name="Jeffries C.D."/>
            <person name="Bristow J."/>
            <person name="Eisen J.A."/>
            <person name="Markowitz V."/>
            <person name="Hugenholtz P."/>
            <person name="Kyrpides N.C."/>
            <person name="Klenk H.P."/>
        </authorList>
    </citation>
    <scope>NUCLEOTIDE SEQUENCE [LARGE SCALE GENOMIC DNA]</scope>
    <source>
        <strain evidence="5">DSM 44728 / CIP 108903 / NRRL B-16338 / NBRC 102104 / LLR-40K-21</strain>
    </source>
</reference>
<dbReference type="InterPro" id="IPR019963">
    <property type="entry name" value="FL_hydrolase_MqnB"/>
</dbReference>
<evidence type="ECO:0000313" key="5">
    <source>
        <dbReference type="Proteomes" id="UP000000844"/>
    </source>
</evidence>
<keyword evidence="1" id="KW-0474">Menaquinone biosynthesis</keyword>
<dbReference type="EMBL" id="CP001778">
    <property type="protein sequence ID" value="ADD45486.1"/>
    <property type="molecule type" value="Genomic_DNA"/>
</dbReference>
<dbReference type="EC" id="3.2.2.26" evidence="1 2"/>
<evidence type="ECO:0000313" key="4">
    <source>
        <dbReference type="EMBL" id="ADD45486.1"/>
    </source>
</evidence>
<comment type="catalytic activity">
    <reaction evidence="1">
        <text>futalosine + H2O = dehypoxanthine futalosine + hypoxanthine</text>
        <dbReference type="Rhea" id="RHEA:25904"/>
        <dbReference type="ChEBI" id="CHEBI:15377"/>
        <dbReference type="ChEBI" id="CHEBI:17368"/>
        <dbReference type="ChEBI" id="CHEBI:58863"/>
        <dbReference type="ChEBI" id="CHEBI:58864"/>
        <dbReference type="EC" id="3.2.2.26"/>
    </reaction>
</comment>
<dbReference type="Gene3D" id="3.40.50.1580">
    <property type="entry name" value="Nucleoside phosphorylase domain"/>
    <property type="match status" value="1"/>
</dbReference>
<comment type="pathway">
    <text evidence="1">Quinol/quinone metabolism; menaquinone biosynthesis.</text>
</comment>
<protein>
    <recommendedName>
        <fullName evidence="1 2">Futalosine hydrolase</fullName>
        <shortName evidence="1">FL hydrolase</shortName>
        <ecNumber evidence="1 2">3.2.2.26</ecNumber>
    </recommendedName>
    <alternativeName>
        <fullName evidence="1">Futalosine nucleosidase</fullName>
    </alternativeName>
    <alternativeName>
        <fullName evidence="1">Menaquinone biosynthetic enzyme MqnB</fullName>
    </alternativeName>
</protein>
<dbReference type="GO" id="GO:0009234">
    <property type="term" value="P:menaquinone biosynthetic process"/>
    <property type="evidence" value="ECO:0007669"/>
    <property type="project" value="UniProtKB-UniRule"/>
</dbReference>
<comment type="similarity">
    <text evidence="1">Belongs to the PNP/UDP phosphorylase family. Futalosine hydrolase subfamily.</text>
</comment>
<organism evidence="4 5">
    <name type="scientific">Stackebrandtia nassauensis (strain DSM 44728 / CIP 108903 / NRRL B-16338 / NBRC 102104 / LLR-40K-21)</name>
    <dbReference type="NCBI Taxonomy" id="446470"/>
    <lineage>
        <taxon>Bacteria</taxon>
        <taxon>Bacillati</taxon>
        <taxon>Actinomycetota</taxon>
        <taxon>Actinomycetes</taxon>
        <taxon>Glycomycetales</taxon>
        <taxon>Glycomycetaceae</taxon>
        <taxon>Stackebrandtia</taxon>
    </lineage>
</organism>
<dbReference type="AlphaFoldDB" id="D3PZ57"/>
<dbReference type="GO" id="GO:0008930">
    <property type="term" value="F:methylthioadenosine nucleosidase activity"/>
    <property type="evidence" value="ECO:0007669"/>
    <property type="project" value="TreeGrafter"/>
</dbReference>
<dbReference type="eggNOG" id="COG0775">
    <property type="taxonomic scope" value="Bacteria"/>
</dbReference>
<sequence>MKLLIVTAVDAERDAVLRGLSGTVHDVYTVGVGPAAAAAGTARLLALAEAAGTRYDGVVNAGIAGGLAGRADIGDVVVGTASISAELGVRTDDGFTPLGKLGFGSAVAECSLRLAAGVTGARGEILTLATITGSAQRVDELAESYPHALAEAMEGFGAATAAARVRLPFTEIRAISNAVGDRDASGWNWQAAFDALTKAAGELR</sequence>
<dbReference type="HOGENOM" id="CLU_031248_3_0_11"/>
<dbReference type="PANTHER" id="PTHR46832:SF2">
    <property type="entry name" value="FUTALOSINE HYDROLASE"/>
    <property type="match status" value="1"/>
</dbReference>
<dbReference type="GO" id="GO:0019284">
    <property type="term" value="P:L-methionine salvage from S-adenosylmethionine"/>
    <property type="evidence" value="ECO:0007669"/>
    <property type="project" value="TreeGrafter"/>
</dbReference>
<dbReference type="Pfam" id="PF01048">
    <property type="entry name" value="PNP_UDP_1"/>
    <property type="match status" value="1"/>
</dbReference>
<keyword evidence="1" id="KW-0378">Hydrolase</keyword>
<dbReference type="GO" id="GO:0008782">
    <property type="term" value="F:adenosylhomocysteine nucleosidase activity"/>
    <property type="evidence" value="ECO:0007669"/>
    <property type="project" value="TreeGrafter"/>
</dbReference>
<dbReference type="STRING" id="446470.Snas_5857"/>
<dbReference type="NCBIfam" id="NF006087">
    <property type="entry name" value="PRK08236.1"/>
    <property type="match status" value="1"/>
</dbReference>
<evidence type="ECO:0000256" key="1">
    <source>
        <dbReference type="HAMAP-Rule" id="MF_00991"/>
    </source>
</evidence>
<dbReference type="GO" id="GO:0009116">
    <property type="term" value="P:nucleoside metabolic process"/>
    <property type="evidence" value="ECO:0007669"/>
    <property type="project" value="InterPro"/>
</dbReference>
<dbReference type="NCBIfam" id="TIGR03664">
    <property type="entry name" value="fut_nucase"/>
    <property type="match status" value="1"/>
</dbReference>
<accession>D3PZ57</accession>
<dbReference type="CDD" id="cd17766">
    <property type="entry name" value="futalosine_nucleosidase_MqnB"/>
    <property type="match status" value="1"/>
</dbReference>
<feature type="domain" description="Nucleoside phosphorylase" evidence="3">
    <location>
        <begin position="29"/>
        <end position="196"/>
    </location>
</feature>
<dbReference type="HAMAP" id="MF_00991">
    <property type="entry name" value="MqnB"/>
    <property type="match status" value="1"/>
</dbReference>
<dbReference type="PANTHER" id="PTHR46832">
    <property type="entry name" value="5'-METHYLTHIOADENOSINE/S-ADENOSYLHOMOCYSTEINE NUCLEOSIDASE"/>
    <property type="match status" value="1"/>
</dbReference>
<dbReference type="OrthoDB" id="9788270at2"/>
<evidence type="ECO:0000259" key="3">
    <source>
        <dbReference type="Pfam" id="PF01048"/>
    </source>
</evidence>
<evidence type="ECO:0000256" key="2">
    <source>
        <dbReference type="NCBIfam" id="TIGR03664"/>
    </source>
</evidence>